<dbReference type="Gramene" id="TKW25551">
    <property type="protein sequence ID" value="TKW25551"/>
    <property type="gene ID" value="SEVIR_3G126500v2"/>
</dbReference>
<evidence type="ECO:0000313" key="3">
    <source>
        <dbReference type="EMBL" id="TKW25551.1"/>
    </source>
</evidence>
<dbReference type="Pfam" id="PF00646">
    <property type="entry name" value="F-box"/>
    <property type="match status" value="1"/>
</dbReference>
<dbReference type="InterPro" id="IPR001810">
    <property type="entry name" value="F-box_dom"/>
</dbReference>
<dbReference type="InterPro" id="IPR013187">
    <property type="entry name" value="F-box-assoc_dom_typ3"/>
</dbReference>
<feature type="domain" description="F-box associated beta-propeller type 3" evidence="2">
    <location>
        <begin position="85"/>
        <end position="271"/>
    </location>
</feature>
<organism evidence="3 4">
    <name type="scientific">Setaria viridis</name>
    <name type="common">Green bristlegrass</name>
    <name type="synonym">Setaria italica subsp. viridis</name>
    <dbReference type="NCBI Taxonomy" id="4556"/>
    <lineage>
        <taxon>Eukaryota</taxon>
        <taxon>Viridiplantae</taxon>
        <taxon>Streptophyta</taxon>
        <taxon>Embryophyta</taxon>
        <taxon>Tracheophyta</taxon>
        <taxon>Spermatophyta</taxon>
        <taxon>Magnoliopsida</taxon>
        <taxon>Liliopsida</taxon>
        <taxon>Poales</taxon>
        <taxon>Poaceae</taxon>
        <taxon>PACMAD clade</taxon>
        <taxon>Panicoideae</taxon>
        <taxon>Panicodae</taxon>
        <taxon>Paniceae</taxon>
        <taxon>Cenchrinae</taxon>
        <taxon>Setaria</taxon>
    </lineage>
</organism>
<gene>
    <name evidence="3" type="ORF">SEVIR_3G126500v2</name>
</gene>
<proteinExistence type="predicted"/>
<dbReference type="SUPFAM" id="SSF81383">
    <property type="entry name" value="F-box domain"/>
    <property type="match status" value="1"/>
</dbReference>
<evidence type="ECO:0000259" key="2">
    <source>
        <dbReference type="Pfam" id="PF08268"/>
    </source>
</evidence>
<dbReference type="AlphaFoldDB" id="A0A4U6V8E1"/>
<dbReference type="Pfam" id="PF08268">
    <property type="entry name" value="FBA_3"/>
    <property type="match status" value="1"/>
</dbReference>
<dbReference type="EMBL" id="CM016554">
    <property type="protein sequence ID" value="TKW25551.1"/>
    <property type="molecule type" value="Genomic_DNA"/>
</dbReference>
<protein>
    <submittedName>
        <fullName evidence="3">Uncharacterized protein</fullName>
    </submittedName>
</protein>
<feature type="domain" description="F-box" evidence="1">
    <location>
        <begin position="16"/>
        <end position="52"/>
    </location>
</feature>
<reference evidence="3" key="1">
    <citation type="submission" date="2019-03" db="EMBL/GenBank/DDBJ databases">
        <title>WGS assembly of Setaria viridis.</title>
        <authorList>
            <person name="Huang P."/>
            <person name="Jenkins J."/>
            <person name="Grimwood J."/>
            <person name="Barry K."/>
            <person name="Healey A."/>
            <person name="Mamidi S."/>
            <person name="Sreedasyam A."/>
            <person name="Shu S."/>
            <person name="Feldman M."/>
            <person name="Wu J."/>
            <person name="Yu Y."/>
            <person name="Chen C."/>
            <person name="Johnson J."/>
            <person name="Rokhsar D."/>
            <person name="Baxter I."/>
            <person name="Schmutz J."/>
            <person name="Brutnell T."/>
            <person name="Kellogg E."/>
        </authorList>
    </citation>
    <scope>NUCLEOTIDE SEQUENCE [LARGE SCALE GENOMIC DNA]</scope>
</reference>
<sequence length="314" mass="35073">MTAPAIQSTMLSSPDLNGDAVAEILLRLPSPSVLRCRAICRAWCAISSNPGFVAAHAYPPPPRAHHPPDCHPWLLLFGRDSFYGTDHLVCNPVTRQWTAVPPLCARLMTRLCGFYLHGPSGEHRLLFLANDDDYGGRGTSVSHYVRSLEAGETRRLGPAAATVNVFSQIYHKYLDYHGKLHWLRHPEVGRTNKIVVFDTVSEALRRTSQPPLMMNRYDEPSLLEMDGMVAMAAILHGSQHMDLWVLEDYGSDEKWTRRHRIDLPPAFSRARWAMSAGVVGRNSNLILLGDSSSGSLGLYDLTEKRVLKQVQIVL</sequence>
<dbReference type="InterPro" id="IPR017451">
    <property type="entry name" value="F-box-assoc_interact_dom"/>
</dbReference>
<keyword evidence="4" id="KW-1185">Reference proteome</keyword>
<evidence type="ECO:0000259" key="1">
    <source>
        <dbReference type="Pfam" id="PF00646"/>
    </source>
</evidence>
<accession>A0A4U6V8E1</accession>
<dbReference type="PANTHER" id="PTHR47993:SF16">
    <property type="entry name" value="F-BOX DOMAIN-CONTAINING PROTEIN"/>
    <property type="match status" value="1"/>
</dbReference>
<dbReference type="NCBIfam" id="TIGR01640">
    <property type="entry name" value="F_box_assoc_1"/>
    <property type="match status" value="1"/>
</dbReference>
<dbReference type="InterPro" id="IPR050233">
    <property type="entry name" value="A_thaliana_F-box"/>
</dbReference>
<dbReference type="PANTHER" id="PTHR47993">
    <property type="entry name" value="OS09G0372900 PROTEIN-RELATED"/>
    <property type="match status" value="1"/>
</dbReference>
<evidence type="ECO:0000313" key="4">
    <source>
        <dbReference type="Proteomes" id="UP000298652"/>
    </source>
</evidence>
<dbReference type="Proteomes" id="UP000298652">
    <property type="component" value="Chromosome 3"/>
</dbReference>
<dbReference type="InterPro" id="IPR036047">
    <property type="entry name" value="F-box-like_dom_sf"/>
</dbReference>
<name>A0A4U6V8E1_SETVI</name>
<dbReference type="OMA" id="VGESVYW"/>